<evidence type="ECO:0000313" key="2">
    <source>
        <dbReference type="EMBL" id="TPN85794.1"/>
    </source>
</evidence>
<keyword evidence="3" id="KW-1185">Reference proteome</keyword>
<feature type="domain" description="Peptidase C51" evidence="1">
    <location>
        <begin position="40"/>
        <end position="119"/>
    </location>
</feature>
<dbReference type="AlphaFoldDB" id="A0A504J5J9"/>
<dbReference type="EMBL" id="VFWZ01000003">
    <property type="protein sequence ID" value="TPN85794.1"/>
    <property type="molecule type" value="Genomic_DNA"/>
</dbReference>
<sequence length="154" mass="17654">MKKTIEIALQEYGITEHIGGRHNPRILQYFKDIGHQWIKDDSTAWCSAFANWVMGKAGYPTSGKLNARSWLKVGNSTRLPELGDIVVFWRESKQSWKGHVGFFVAYSEDEKHIYVLGGNQNNRVCVKAYPTYRLLGFRTFDTPPFRPIIDLTAS</sequence>
<dbReference type="Pfam" id="PF05257">
    <property type="entry name" value="CHAP"/>
    <property type="match status" value="1"/>
</dbReference>
<organism evidence="2 3">
    <name type="scientific">Aquimarina algicola</name>
    <dbReference type="NCBI Taxonomy" id="2589995"/>
    <lineage>
        <taxon>Bacteria</taxon>
        <taxon>Pseudomonadati</taxon>
        <taxon>Bacteroidota</taxon>
        <taxon>Flavobacteriia</taxon>
        <taxon>Flavobacteriales</taxon>
        <taxon>Flavobacteriaceae</taxon>
        <taxon>Aquimarina</taxon>
    </lineage>
</organism>
<dbReference type="SUPFAM" id="SSF54001">
    <property type="entry name" value="Cysteine proteinases"/>
    <property type="match status" value="1"/>
</dbReference>
<dbReference type="OrthoDB" id="9813532at2"/>
<protein>
    <submittedName>
        <fullName evidence="2">TIGR02594 family protein</fullName>
    </submittedName>
</protein>
<dbReference type="Proteomes" id="UP000315540">
    <property type="component" value="Unassembled WGS sequence"/>
</dbReference>
<dbReference type="NCBIfam" id="TIGR02594">
    <property type="entry name" value="TIGR02594 family protein"/>
    <property type="match status" value="1"/>
</dbReference>
<dbReference type="InterPro" id="IPR007921">
    <property type="entry name" value="CHAP_dom"/>
</dbReference>
<evidence type="ECO:0000259" key="1">
    <source>
        <dbReference type="Pfam" id="PF05257"/>
    </source>
</evidence>
<comment type="caution">
    <text evidence="2">The sequence shown here is derived from an EMBL/GenBank/DDBJ whole genome shotgun (WGS) entry which is preliminary data.</text>
</comment>
<dbReference type="InterPro" id="IPR038765">
    <property type="entry name" value="Papain-like_cys_pep_sf"/>
</dbReference>
<evidence type="ECO:0000313" key="3">
    <source>
        <dbReference type="Proteomes" id="UP000315540"/>
    </source>
</evidence>
<dbReference type="InterPro" id="IPR013423">
    <property type="entry name" value="CHP02594"/>
</dbReference>
<dbReference type="RefSeq" id="WP_140592768.1">
    <property type="nucleotide sequence ID" value="NZ_VFWZ01000003.1"/>
</dbReference>
<name>A0A504J5J9_9FLAO</name>
<gene>
    <name evidence="2" type="ORF">FHK87_10925</name>
</gene>
<reference evidence="2 3" key="1">
    <citation type="submission" date="2019-06" db="EMBL/GenBank/DDBJ databases">
        <authorList>
            <person name="Meng X."/>
        </authorList>
    </citation>
    <scope>NUCLEOTIDE SEQUENCE [LARGE SCALE GENOMIC DNA]</scope>
    <source>
        <strain evidence="2 3">M625</strain>
    </source>
</reference>
<accession>A0A504J5J9</accession>
<proteinExistence type="predicted"/>